<reference evidence="3 4" key="2">
    <citation type="journal article" date="2014" name="FEMS Microbiol. Lett.">
        <title>Draft genomic DNA sequence of the facultatively methylotrophic bacterium Acidomonas methanolica type strain MB58.</title>
        <authorList>
            <person name="Higashiura N."/>
            <person name="Hadano H."/>
            <person name="Hirakawa H."/>
            <person name="Matsutani M."/>
            <person name="Takabe S."/>
            <person name="Matsushita K."/>
            <person name="Azuma Y."/>
        </authorList>
    </citation>
    <scope>NUCLEOTIDE SEQUENCE [LARGE SCALE GENOMIC DNA]</scope>
    <source>
        <strain evidence="3 4">MB58</strain>
    </source>
</reference>
<evidence type="ECO:0000313" key="4">
    <source>
        <dbReference type="Proteomes" id="UP000019760"/>
    </source>
</evidence>
<evidence type="ECO:0000313" key="3">
    <source>
        <dbReference type="EMBL" id="GAJ29908.1"/>
    </source>
</evidence>
<keyword evidence="2" id="KW-0812">Transmembrane</keyword>
<keyword evidence="2" id="KW-0472">Membrane</keyword>
<feature type="region of interest" description="Disordered" evidence="1">
    <location>
        <begin position="1"/>
        <end position="20"/>
    </location>
</feature>
<evidence type="ECO:0000256" key="2">
    <source>
        <dbReference type="SAM" id="Phobius"/>
    </source>
</evidence>
<reference evidence="4" key="1">
    <citation type="journal article" date="2014" name="FEMS Microbiol. Lett.">
        <title>Draft Genomic DNA Sequence of the Facultatively Methylotrophic Bacterium Acidomonas methanolica type strain MB58.</title>
        <authorList>
            <person name="Higashiura N."/>
            <person name="Hadano H."/>
            <person name="Hirakawa H."/>
            <person name="Matsutani M."/>
            <person name="Takabe S."/>
            <person name="Matsushita K."/>
            <person name="Azuma Y."/>
        </authorList>
    </citation>
    <scope>NUCLEOTIDE SEQUENCE [LARGE SCALE GENOMIC DNA]</scope>
    <source>
        <strain evidence="4">MB58</strain>
    </source>
</reference>
<organism evidence="3 4">
    <name type="scientific">Acidomonas methanolica NBRC 104435</name>
    <dbReference type="NCBI Taxonomy" id="1231351"/>
    <lineage>
        <taxon>Bacteria</taxon>
        <taxon>Pseudomonadati</taxon>
        <taxon>Pseudomonadota</taxon>
        <taxon>Alphaproteobacteria</taxon>
        <taxon>Acetobacterales</taxon>
        <taxon>Acetobacteraceae</taxon>
        <taxon>Acidomonas</taxon>
    </lineage>
</organism>
<feature type="transmembrane region" description="Helical" evidence="2">
    <location>
        <begin position="26"/>
        <end position="44"/>
    </location>
</feature>
<feature type="compositionally biased region" description="Polar residues" evidence="1">
    <location>
        <begin position="1"/>
        <end position="11"/>
    </location>
</feature>
<comment type="caution">
    <text evidence="3">The sequence shown here is derived from an EMBL/GenBank/DDBJ whole genome shotgun (WGS) entry which is preliminary data.</text>
</comment>
<evidence type="ECO:0000256" key="1">
    <source>
        <dbReference type="SAM" id="MobiDB-lite"/>
    </source>
</evidence>
<gene>
    <name evidence="3" type="ORF">Amme_085_036</name>
</gene>
<name>A0A023D6Y2_ACIMT</name>
<dbReference type="Proteomes" id="UP000019760">
    <property type="component" value="Unassembled WGS sequence"/>
</dbReference>
<keyword evidence="2" id="KW-1133">Transmembrane helix</keyword>
<dbReference type="AlphaFoldDB" id="A0A023D6Y2"/>
<dbReference type="EMBL" id="BAND01000085">
    <property type="protein sequence ID" value="GAJ29908.1"/>
    <property type="molecule type" value="Genomic_DNA"/>
</dbReference>
<protein>
    <submittedName>
        <fullName evidence="3">Uncharacterized protein</fullName>
    </submittedName>
</protein>
<proteinExistence type="predicted"/>
<accession>A0A023D6Y2</accession>
<sequence length="152" mass="17018">MTGTNKTSTPRLGSGRGKPRTMRQHIIRRLLVVLPASLLMVVLMKTGVLDVAADRMTFDKLAWFDDTKLVEHLRILVTHNGMTDEPGRCLVFIVNGNDPLNAQRIDVMAKHIKGCPDPDGKPQMLFTIRVDKADRELQTDHGTPGVFHPMRP</sequence>
<keyword evidence="4" id="KW-1185">Reference proteome</keyword>